<dbReference type="PANTHER" id="PTHR37804:SF1">
    <property type="entry name" value="CDAA REGULATORY PROTEIN CDAR"/>
    <property type="match status" value="1"/>
</dbReference>
<keyword evidence="3" id="KW-1185">Reference proteome</keyword>
<feature type="transmembrane region" description="Helical" evidence="1">
    <location>
        <begin position="10"/>
        <end position="28"/>
    </location>
</feature>
<dbReference type="PANTHER" id="PTHR37804">
    <property type="entry name" value="CDAA REGULATORY PROTEIN CDAR"/>
    <property type="match status" value="1"/>
</dbReference>
<proteinExistence type="predicted"/>
<dbReference type="Gene3D" id="2.170.120.30">
    <property type="match status" value="2"/>
</dbReference>
<dbReference type="InterPro" id="IPR053154">
    <property type="entry name" value="c-di-AMP_regulator"/>
</dbReference>
<dbReference type="Pfam" id="PF07949">
    <property type="entry name" value="YbbR"/>
    <property type="match status" value="1"/>
</dbReference>
<dbReference type="Proteomes" id="UP001464378">
    <property type="component" value="Unassembled WGS sequence"/>
</dbReference>
<organism evidence="2 3">
    <name type="scientific">Pseudoflavonifractor intestinihominis</name>
    <dbReference type="NCBI Taxonomy" id="3133171"/>
    <lineage>
        <taxon>Bacteria</taxon>
        <taxon>Bacillati</taxon>
        <taxon>Bacillota</taxon>
        <taxon>Clostridia</taxon>
        <taxon>Eubacteriales</taxon>
        <taxon>Oscillospiraceae</taxon>
        <taxon>Pseudoflavonifractor</taxon>
    </lineage>
</organism>
<name>A0ABV1E6P0_9FIRM</name>
<keyword evidence="1" id="KW-1133">Transmembrane helix</keyword>
<gene>
    <name evidence="2" type="ORF">WMO64_01395</name>
</gene>
<dbReference type="InterPro" id="IPR012505">
    <property type="entry name" value="YbbR"/>
</dbReference>
<evidence type="ECO:0000256" key="1">
    <source>
        <dbReference type="SAM" id="Phobius"/>
    </source>
</evidence>
<keyword evidence="1" id="KW-0472">Membrane</keyword>
<evidence type="ECO:0000313" key="2">
    <source>
        <dbReference type="EMBL" id="MEQ2442121.1"/>
    </source>
</evidence>
<accession>A0ABV1E6P0</accession>
<sequence>MWKKIKDSKWLYVVLSLLMASVLWIYVVKEANPAIERSISNIPITFTGTEILAARNLIISEGADQTMTLDLEAKSDVFSKLSRENITLSVDVSQISEAGTYRLLVKPSYPINVNQLDVTVNNDVSDLYVEFTVSELESKEIPVRLEFKGSYAEDYMAGKPTITPGTINISGQQELVNQVAYAKVLLTIEDMSESYEGDLPFVYVSADGTELTDLVVTANVDTVHVEYPIVKTKQVPVTVDIIPGGGATEDDVNVTYGVNHETVMYLTISGPEDELEAYDKIVLGEIDLSQVYTQETFNFPVTLNEDFTNESGISSVDVTVTIDDTKLTTREFTVDNIQMINKPDGYNAELVTESRLVTVRGPEEAVDALFQSQLRIVVDLSQAQLATGRQTVQAQVIIDGSSDVGVLGGEYDVLVNFTLAE</sequence>
<dbReference type="Gene3D" id="2.170.120.40">
    <property type="entry name" value="YbbR-like domain"/>
    <property type="match status" value="2"/>
</dbReference>
<evidence type="ECO:0000313" key="3">
    <source>
        <dbReference type="Proteomes" id="UP001464378"/>
    </source>
</evidence>
<dbReference type="EMBL" id="JBBMFK010000002">
    <property type="protein sequence ID" value="MEQ2442121.1"/>
    <property type="molecule type" value="Genomic_DNA"/>
</dbReference>
<comment type="caution">
    <text evidence="2">The sequence shown here is derived from an EMBL/GenBank/DDBJ whole genome shotgun (WGS) entry which is preliminary data.</text>
</comment>
<keyword evidence="1" id="KW-0812">Transmembrane</keyword>
<reference evidence="2 3" key="1">
    <citation type="submission" date="2024-03" db="EMBL/GenBank/DDBJ databases">
        <title>Human intestinal bacterial collection.</title>
        <authorList>
            <person name="Pauvert C."/>
            <person name="Hitch T.C.A."/>
            <person name="Clavel T."/>
        </authorList>
    </citation>
    <scope>NUCLEOTIDE SEQUENCE [LARGE SCALE GENOMIC DNA]</scope>
    <source>
        <strain evidence="2 3">CLA-AP-H29</strain>
    </source>
</reference>
<protein>
    <submittedName>
        <fullName evidence="2">CdaR family protein</fullName>
    </submittedName>
</protein>
<dbReference type="RefSeq" id="WP_349230761.1">
    <property type="nucleotide sequence ID" value="NZ_JBBMFK010000002.1"/>
</dbReference>